<dbReference type="InterPro" id="IPR007111">
    <property type="entry name" value="NACHT_NTPase"/>
</dbReference>
<dbReference type="Pfam" id="PF05729">
    <property type="entry name" value="NACHT"/>
    <property type="match status" value="1"/>
</dbReference>
<dbReference type="InterPro" id="IPR032675">
    <property type="entry name" value="LRR_dom_sf"/>
</dbReference>
<dbReference type="Pfam" id="PF22733">
    <property type="entry name" value="NNH1"/>
    <property type="match status" value="1"/>
</dbReference>
<accession>A0A7C3KHP3</accession>
<keyword evidence="2" id="KW-0677">Repeat</keyword>
<proteinExistence type="predicted"/>
<gene>
    <name evidence="6" type="ORF">ENR64_20930</name>
</gene>
<dbReference type="SUPFAM" id="SSF52540">
    <property type="entry name" value="P-loop containing nucleoside triphosphate hydrolases"/>
    <property type="match status" value="1"/>
</dbReference>
<dbReference type="PANTHER" id="PTHR46844">
    <property type="entry name" value="SLR5058 PROTEIN"/>
    <property type="match status" value="1"/>
</dbReference>
<sequence>MSLTVSVVGTVLKIVAPAVAKTLLQNLGIADNLTNKLLEQVIDVGTDALPEGEKQQSLEQQTQKLATRLKKDMQPLFEAKNLDKGSQEAILLAVAQTLLQGSVNLDELMNIGLDAERLTQQLLRVDSRVTIGFSQNEKSLYQQAIAIASASLIDAVPDIKGFQLSVTQAMLRQIEELASYVRSQKEIALQERDQFLARYRSIIANELDRPDKFGVPLLKNLLSQQRLCEAYVQLSITEMVEEPVDEPPLKGEIFPHHQQSLEKRSQNIEKVLSTRRRLVIRGGAGAGKTSLMQWLAVHAARQDFEASFKHWNSRVPFFIRLRNWVDQGFPAVKEFVQPIAKNIIDEMPRGWVREQLDNGCALVLIDGVDELPRGKRQQFFEALQKLVSEFPYAIYITTSRPAGLKDENGEEWVEWENWIKAEGFSNCVMEPMTLPEIEQFVSRWHNSLPKPSRYDDKYPQQIADNLMRQLRQRSEIRQLAATPLLCTMICALHYENERTLPETRIRLYDKCIEMLLEERDKQREIKSDINLTLEQKEGFLMEFAYWLMRNNYSDAEVEKADRQFQDYAKEYDLPNVTGRDIRQLLLERSGLLREPLVGRIDFVHRTFQEYLAAKAVLDHEDLGVLLNHAEDDQWREAIITAVGKGTRPQRRELLSKLLKRGNDNPAKQHYLHLLTVACLETGVAIEAELRTQIEACAKALLPPNNDDEVATVVRAGDAIVPLLAYDPQYSATQAAYCMEALIKIGSLAAMQQLIDYAKARFDFKAKDSWRIPWFLGKGYDVFEQETYLRQVLVHTQELDFSGTAIQDLSSLSNLSQLQSLDFSGTAIQDLSPLSNLSQLQSLFLSGTAIQDLSLLSNLSQLQSLDFSGTAIQDLSLLSNLSQLQSLDLSSTAIQDLSPLSNLSQLQRLDLRNTQVHDFIPLNKLTQRLILFLDQSQEKAAEPLKATKHAYLII</sequence>
<evidence type="ECO:0000313" key="6">
    <source>
        <dbReference type="EMBL" id="HFN00172.1"/>
    </source>
</evidence>
<protein>
    <submittedName>
        <fullName evidence="6">NACHT domain-containing protein</fullName>
    </submittedName>
</protein>
<dbReference type="Pfam" id="PF12799">
    <property type="entry name" value="LRR_4"/>
    <property type="match status" value="1"/>
</dbReference>
<feature type="domain" description="NACHT" evidence="5">
    <location>
        <begin position="276"/>
        <end position="401"/>
    </location>
</feature>
<dbReference type="Gene3D" id="3.80.10.10">
    <property type="entry name" value="Ribonuclease Inhibitor"/>
    <property type="match status" value="1"/>
</dbReference>
<dbReference type="InterPro" id="IPR001611">
    <property type="entry name" value="Leu-rich_rpt"/>
</dbReference>
<reference evidence="6" key="1">
    <citation type="journal article" date="2020" name="mSystems">
        <title>Genome- and Community-Level Interaction Insights into Carbon Utilization and Element Cycling Functions of Hydrothermarchaeota in Hydrothermal Sediment.</title>
        <authorList>
            <person name="Zhou Z."/>
            <person name="Liu Y."/>
            <person name="Xu W."/>
            <person name="Pan J."/>
            <person name="Luo Z.H."/>
            <person name="Li M."/>
        </authorList>
    </citation>
    <scope>NUCLEOTIDE SEQUENCE [LARGE SCALE GENOMIC DNA]</scope>
    <source>
        <strain evidence="6">SpSt-418</strain>
    </source>
</reference>
<keyword evidence="3" id="KW-0547">Nucleotide-binding</keyword>
<name>A0A7C3KHP3_9CYAN</name>
<dbReference type="PANTHER" id="PTHR46844:SF1">
    <property type="entry name" value="SLR5058 PROTEIN"/>
    <property type="match status" value="1"/>
</dbReference>
<dbReference type="Gene3D" id="3.40.50.300">
    <property type="entry name" value="P-loop containing nucleotide triphosphate hydrolases"/>
    <property type="match status" value="1"/>
</dbReference>
<dbReference type="GO" id="GO:0005524">
    <property type="term" value="F:ATP binding"/>
    <property type="evidence" value="ECO:0007669"/>
    <property type="project" value="UniProtKB-KW"/>
</dbReference>
<dbReference type="SUPFAM" id="SSF52058">
    <property type="entry name" value="L domain-like"/>
    <property type="match status" value="1"/>
</dbReference>
<keyword evidence="1" id="KW-0433">Leucine-rich repeat</keyword>
<dbReference type="InterPro" id="IPR025875">
    <property type="entry name" value="Leu-rich_rpt_4"/>
</dbReference>
<organism evidence="6">
    <name type="scientific">Oscillatoriales cyanobacterium SpSt-418</name>
    <dbReference type="NCBI Taxonomy" id="2282169"/>
    <lineage>
        <taxon>Bacteria</taxon>
        <taxon>Bacillati</taxon>
        <taxon>Cyanobacteriota</taxon>
        <taxon>Cyanophyceae</taxon>
        <taxon>Oscillatoriophycideae</taxon>
        <taxon>Oscillatoriales</taxon>
    </lineage>
</organism>
<evidence type="ECO:0000256" key="4">
    <source>
        <dbReference type="ARBA" id="ARBA00022840"/>
    </source>
</evidence>
<dbReference type="PROSITE" id="PS51450">
    <property type="entry name" value="LRR"/>
    <property type="match status" value="3"/>
</dbReference>
<dbReference type="EMBL" id="DSRU01000298">
    <property type="protein sequence ID" value="HFN00172.1"/>
    <property type="molecule type" value="Genomic_DNA"/>
</dbReference>
<dbReference type="AlphaFoldDB" id="A0A7C3KHP3"/>
<evidence type="ECO:0000256" key="1">
    <source>
        <dbReference type="ARBA" id="ARBA00022614"/>
    </source>
</evidence>
<evidence type="ECO:0000256" key="2">
    <source>
        <dbReference type="ARBA" id="ARBA00022737"/>
    </source>
</evidence>
<evidence type="ECO:0000259" key="5">
    <source>
        <dbReference type="PROSITE" id="PS50837"/>
    </source>
</evidence>
<evidence type="ECO:0000256" key="3">
    <source>
        <dbReference type="ARBA" id="ARBA00022741"/>
    </source>
</evidence>
<dbReference type="InterPro" id="IPR027417">
    <property type="entry name" value="P-loop_NTPase"/>
</dbReference>
<dbReference type="PROSITE" id="PS50837">
    <property type="entry name" value="NACHT"/>
    <property type="match status" value="1"/>
</dbReference>
<comment type="caution">
    <text evidence="6">The sequence shown here is derived from an EMBL/GenBank/DDBJ whole genome shotgun (WGS) entry which is preliminary data.</text>
</comment>
<keyword evidence="4" id="KW-0067">ATP-binding</keyword>
<dbReference type="InterPro" id="IPR054547">
    <property type="entry name" value="NNH1"/>
</dbReference>